<evidence type="ECO:0000313" key="2">
    <source>
        <dbReference type="EMBL" id="MPC85761.1"/>
    </source>
</evidence>
<name>A0A5B7IK05_PORTR</name>
<evidence type="ECO:0000256" key="1">
    <source>
        <dbReference type="SAM" id="MobiDB-lite"/>
    </source>
</evidence>
<sequence length="194" mass="21152">MQNVQIYFQIILTNSECSFLSPGLDAATGILPPNLPRYSPQIRIVLALTVGNFYRPNELVKTIPTKAYYAPELSAGEAPLSLASSSLPHLPCLATGNAESNVPPPPPSVPAPPPRSPDQTNLVDSQGPAKPALRPRPPARQDEGRRGRQESEPIPEGTATAKKTCTGDETHLYYTHLIETTHRHIPVQTHDYHQ</sequence>
<accession>A0A5B7IK05</accession>
<feature type="compositionally biased region" description="Basic and acidic residues" evidence="1">
    <location>
        <begin position="139"/>
        <end position="151"/>
    </location>
</feature>
<gene>
    <name evidence="2" type="ORF">E2C01_080552</name>
</gene>
<feature type="region of interest" description="Disordered" evidence="1">
    <location>
        <begin position="94"/>
        <end position="165"/>
    </location>
</feature>
<feature type="compositionally biased region" description="Pro residues" evidence="1">
    <location>
        <begin position="102"/>
        <end position="116"/>
    </location>
</feature>
<protein>
    <submittedName>
        <fullName evidence="2">Uncharacterized protein</fullName>
    </submittedName>
</protein>
<dbReference type="Proteomes" id="UP000324222">
    <property type="component" value="Unassembled WGS sequence"/>
</dbReference>
<comment type="caution">
    <text evidence="2">The sequence shown here is derived from an EMBL/GenBank/DDBJ whole genome shotgun (WGS) entry which is preliminary data.</text>
</comment>
<keyword evidence="3" id="KW-1185">Reference proteome</keyword>
<dbReference type="AlphaFoldDB" id="A0A5B7IK05"/>
<dbReference type="EMBL" id="VSRR010069471">
    <property type="protein sequence ID" value="MPC85761.1"/>
    <property type="molecule type" value="Genomic_DNA"/>
</dbReference>
<organism evidence="2 3">
    <name type="scientific">Portunus trituberculatus</name>
    <name type="common">Swimming crab</name>
    <name type="synonym">Neptunus trituberculatus</name>
    <dbReference type="NCBI Taxonomy" id="210409"/>
    <lineage>
        <taxon>Eukaryota</taxon>
        <taxon>Metazoa</taxon>
        <taxon>Ecdysozoa</taxon>
        <taxon>Arthropoda</taxon>
        <taxon>Crustacea</taxon>
        <taxon>Multicrustacea</taxon>
        <taxon>Malacostraca</taxon>
        <taxon>Eumalacostraca</taxon>
        <taxon>Eucarida</taxon>
        <taxon>Decapoda</taxon>
        <taxon>Pleocyemata</taxon>
        <taxon>Brachyura</taxon>
        <taxon>Eubrachyura</taxon>
        <taxon>Portunoidea</taxon>
        <taxon>Portunidae</taxon>
        <taxon>Portuninae</taxon>
        <taxon>Portunus</taxon>
    </lineage>
</organism>
<proteinExistence type="predicted"/>
<evidence type="ECO:0000313" key="3">
    <source>
        <dbReference type="Proteomes" id="UP000324222"/>
    </source>
</evidence>
<reference evidence="2 3" key="1">
    <citation type="submission" date="2019-05" db="EMBL/GenBank/DDBJ databases">
        <title>Another draft genome of Portunus trituberculatus and its Hox gene families provides insights of decapod evolution.</title>
        <authorList>
            <person name="Jeong J.-H."/>
            <person name="Song I."/>
            <person name="Kim S."/>
            <person name="Choi T."/>
            <person name="Kim D."/>
            <person name="Ryu S."/>
            <person name="Kim W."/>
        </authorList>
    </citation>
    <scope>NUCLEOTIDE SEQUENCE [LARGE SCALE GENOMIC DNA]</scope>
    <source>
        <tissue evidence="2">Muscle</tissue>
    </source>
</reference>